<comment type="caution">
    <text evidence="1">The sequence shown here is derived from an EMBL/GenBank/DDBJ whole genome shotgun (WGS) entry which is preliminary data.</text>
</comment>
<evidence type="ECO:0008006" key="3">
    <source>
        <dbReference type="Google" id="ProtNLM"/>
    </source>
</evidence>
<organism evidence="1 2">
    <name type="scientific">Massilia aerilata</name>
    <dbReference type="NCBI Taxonomy" id="453817"/>
    <lineage>
        <taxon>Bacteria</taxon>
        <taxon>Pseudomonadati</taxon>
        <taxon>Pseudomonadota</taxon>
        <taxon>Betaproteobacteria</taxon>
        <taxon>Burkholderiales</taxon>
        <taxon>Oxalobacteraceae</taxon>
        <taxon>Telluria group</taxon>
        <taxon>Massilia</taxon>
    </lineage>
</organism>
<dbReference type="RefSeq" id="WP_379772472.1">
    <property type="nucleotide sequence ID" value="NZ_JBHSMZ010000014.1"/>
</dbReference>
<proteinExistence type="predicted"/>
<dbReference type="EMBL" id="JBHSMZ010000014">
    <property type="protein sequence ID" value="MFC5550217.1"/>
    <property type="molecule type" value="Genomic_DNA"/>
</dbReference>
<reference evidence="2" key="1">
    <citation type="journal article" date="2019" name="Int. J. Syst. Evol. Microbiol.">
        <title>The Global Catalogue of Microorganisms (GCM) 10K type strain sequencing project: providing services to taxonomists for standard genome sequencing and annotation.</title>
        <authorList>
            <consortium name="The Broad Institute Genomics Platform"/>
            <consortium name="The Broad Institute Genome Sequencing Center for Infectious Disease"/>
            <person name="Wu L."/>
            <person name="Ma J."/>
        </authorList>
    </citation>
    <scope>NUCLEOTIDE SEQUENCE [LARGE SCALE GENOMIC DNA]</scope>
    <source>
        <strain evidence="2">CGMCC 4.5798</strain>
    </source>
</reference>
<gene>
    <name evidence="1" type="ORF">ACFPO9_17010</name>
</gene>
<evidence type="ECO:0000313" key="2">
    <source>
        <dbReference type="Proteomes" id="UP001596086"/>
    </source>
</evidence>
<protein>
    <recommendedName>
        <fullName evidence="3">Conjugal transfer protein</fullName>
    </recommendedName>
</protein>
<name>A0ABW0S1A9_9BURK</name>
<sequence>MRTSVVNQALLAPRLNNGVTNKALGLCWGPGAFIALLVATEANPWYAVIPFSLSFAGHAALRWAFKKDPLIFAMYTRYAMMAKRYHPESRETLPAPFERPHKVGRGLRM</sequence>
<evidence type="ECO:0000313" key="1">
    <source>
        <dbReference type="EMBL" id="MFC5550217.1"/>
    </source>
</evidence>
<accession>A0ABW0S1A9</accession>
<keyword evidence="2" id="KW-1185">Reference proteome</keyword>
<dbReference type="Proteomes" id="UP001596086">
    <property type="component" value="Unassembled WGS sequence"/>
</dbReference>